<gene>
    <name evidence="2" type="ORF">HERILL_LOCUS11085</name>
</gene>
<accession>A0A7R8UWL4</accession>
<feature type="transmembrane region" description="Helical" evidence="1">
    <location>
        <begin position="58"/>
        <end position="78"/>
    </location>
</feature>
<dbReference type="InParanoid" id="A0A7R8UWL4"/>
<keyword evidence="1" id="KW-0472">Membrane</keyword>
<keyword evidence="3" id="KW-1185">Reference proteome</keyword>
<dbReference type="OrthoDB" id="8043446at2759"/>
<sequence length="174" mass="18838">MPPAKLNLNSGCLKKGAISAPGVFEVIAIICYLVSSVIFLCTPTCIGTPFWYSRLYPVTAMTSCLFIGVFSVLLTVGILDKNGAIKWDTVNFICNIVEFVIMLTVSILTIVACNNNASLLHRFSAPIGILGAFSLLTSSTIWAVRSRSSKEVAFPSEERTEAAGSNQYRRSFVA</sequence>
<feature type="transmembrane region" description="Helical" evidence="1">
    <location>
        <begin position="90"/>
        <end position="111"/>
    </location>
</feature>
<dbReference type="AlphaFoldDB" id="A0A7R8UWL4"/>
<dbReference type="Proteomes" id="UP000594454">
    <property type="component" value="Chromosome 4"/>
</dbReference>
<evidence type="ECO:0000256" key="1">
    <source>
        <dbReference type="SAM" id="Phobius"/>
    </source>
</evidence>
<name>A0A7R8UWL4_HERIL</name>
<protein>
    <recommendedName>
        <fullName evidence="4">MARVEL domain-containing protein</fullName>
    </recommendedName>
</protein>
<feature type="transmembrane region" description="Helical" evidence="1">
    <location>
        <begin position="123"/>
        <end position="144"/>
    </location>
</feature>
<evidence type="ECO:0000313" key="3">
    <source>
        <dbReference type="Proteomes" id="UP000594454"/>
    </source>
</evidence>
<proteinExistence type="predicted"/>
<dbReference type="EMBL" id="LR899012">
    <property type="protein sequence ID" value="CAD7088462.1"/>
    <property type="molecule type" value="Genomic_DNA"/>
</dbReference>
<reference evidence="2 3" key="1">
    <citation type="submission" date="2020-11" db="EMBL/GenBank/DDBJ databases">
        <authorList>
            <person name="Wallbank WR R."/>
            <person name="Pardo Diaz C."/>
            <person name="Kozak K."/>
            <person name="Martin S."/>
            <person name="Jiggins C."/>
            <person name="Moest M."/>
            <person name="Warren A I."/>
            <person name="Generalovic N T."/>
            <person name="Byers J.R.P. K."/>
            <person name="Montejo-Kovacevich G."/>
            <person name="Yen C E."/>
        </authorList>
    </citation>
    <scope>NUCLEOTIDE SEQUENCE [LARGE SCALE GENOMIC DNA]</scope>
</reference>
<keyword evidence="1" id="KW-0812">Transmembrane</keyword>
<evidence type="ECO:0008006" key="4">
    <source>
        <dbReference type="Google" id="ProtNLM"/>
    </source>
</evidence>
<organism evidence="2 3">
    <name type="scientific">Hermetia illucens</name>
    <name type="common">Black soldier fly</name>
    <dbReference type="NCBI Taxonomy" id="343691"/>
    <lineage>
        <taxon>Eukaryota</taxon>
        <taxon>Metazoa</taxon>
        <taxon>Ecdysozoa</taxon>
        <taxon>Arthropoda</taxon>
        <taxon>Hexapoda</taxon>
        <taxon>Insecta</taxon>
        <taxon>Pterygota</taxon>
        <taxon>Neoptera</taxon>
        <taxon>Endopterygota</taxon>
        <taxon>Diptera</taxon>
        <taxon>Brachycera</taxon>
        <taxon>Stratiomyomorpha</taxon>
        <taxon>Stratiomyidae</taxon>
        <taxon>Hermetiinae</taxon>
        <taxon>Hermetia</taxon>
    </lineage>
</organism>
<evidence type="ECO:0000313" key="2">
    <source>
        <dbReference type="EMBL" id="CAD7088462.1"/>
    </source>
</evidence>
<feature type="transmembrane region" description="Helical" evidence="1">
    <location>
        <begin position="23"/>
        <end position="52"/>
    </location>
</feature>
<keyword evidence="1" id="KW-1133">Transmembrane helix</keyword>